<dbReference type="PANTHER" id="PTHR23101:SF25">
    <property type="entry name" value="GTPASE-ACTIVATING PROTEIN AND VPS9 DOMAIN-CONTAINING PROTEIN 1"/>
    <property type="match status" value="1"/>
</dbReference>
<dbReference type="Proteomes" id="UP001152320">
    <property type="component" value="Chromosome 7"/>
</dbReference>
<protein>
    <submittedName>
        <fullName evidence="10">GTPase-activating protein and VPS9 domain-containing protein 1</fullName>
    </submittedName>
</protein>
<accession>A0A9Q1HA90</accession>
<dbReference type="Pfam" id="PF02204">
    <property type="entry name" value="VPS9"/>
    <property type="match status" value="1"/>
</dbReference>
<feature type="compositionally biased region" description="Low complexity" evidence="7">
    <location>
        <begin position="915"/>
        <end position="928"/>
    </location>
</feature>
<reference evidence="10" key="1">
    <citation type="submission" date="2021-10" db="EMBL/GenBank/DDBJ databases">
        <title>Tropical sea cucumber genome reveals ecological adaptation and Cuvierian tubules defense mechanism.</title>
        <authorList>
            <person name="Chen T."/>
        </authorList>
    </citation>
    <scope>NUCLEOTIDE SEQUENCE</scope>
    <source>
        <strain evidence="10">Nanhai2018</strain>
        <tissue evidence="10">Muscle</tissue>
    </source>
</reference>
<feature type="compositionally biased region" description="Polar residues" evidence="7">
    <location>
        <begin position="1101"/>
        <end position="1114"/>
    </location>
</feature>
<evidence type="ECO:0000256" key="1">
    <source>
        <dbReference type="ARBA" id="ARBA00004170"/>
    </source>
</evidence>
<comment type="similarity">
    <text evidence="2">Belongs to the GAPVD1 family.</text>
</comment>
<feature type="compositionally biased region" description="Basic and acidic residues" evidence="7">
    <location>
        <begin position="1292"/>
        <end position="1303"/>
    </location>
</feature>
<dbReference type="GO" id="GO:0005096">
    <property type="term" value="F:GTPase activator activity"/>
    <property type="evidence" value="ECO:0007669"/>
    <property type="project" value="UniProtKB-KW"/>
</dbReference>
<dbReference type="CDD" id="cd05129">
    <property type="entry name" value="RasGAP_RAP6"/>
    <property type="match status" value="1"/>
</dbReference>
<keyword evidence="3" id="KW-0343">GTPase activation</keyword>
<keyword evidence="4" id="KW-0254">Endocytosis</keyword>
<dbReference type="Pfam" id="PF00616">
    <property type="entry name" value="RasGAP"/>
    <property type="match status" value="1"/>
</dbReference>
<dbReference type="GO" id="GO:0006897">
    <property type="term" value="P:endocytosis"/>
    <property type="evidence" value="ECO:0007669"/>
    <property type="project" value="UniProtKB-KW"/>
</dbReference>
<evidence type="ECO:0000256" key="6">
    <source>
        <dbReference type="ARBA" id="ARBA00023136"/>
    </source>
</evidence>
<keyword evidence="6" id="KW-0472">Membrane</keyword>
<feature type="compositionally biased region" description="Polar residues" evidence="7">
    <location>
        <begin position="1306"/>
        <end position="1319"/>
    </location>
</feature>
<feature type="region of interest" description="Disordered" evidence="7">
    <location>
        <begin position="1202"/>
        <end position="1227"/>
    </location>
</feature>
<dbReference type="EMBL" id="JAIZAY010000007">
    <property type="protein sequence ID" value="KAJ8038460.1"/>
    <property type="molecule type" value="Genomic_DNA"/>
</dbReference>
<dbReference type="InterPro" id="IPR037191">
    <property type="entry name" value="VPS9_dom_sf"/>
</dbReference>
<feature type="domain" description="VPS9" evidence="9">
    <location>
        <begin position="1551"/>
        <end position="1701"/>
    </location>
</feature>
<feature type="region of interest" description="Disordered" evidence="7">
    <location>
        <begin position="784"/>
        <end position="1035"/>
    </location>
</feature>
<comment type="caution">
    <text evidence="10">The sequence shown here is derived from an EMBL/GenBank/DDBJ whole genome shotgun (WGS) entry which is preliminary data.</text>
</comment>
<dbReference type="GO" id="GO:0005829">
    <property type="term" value="C:cytosol"/>
    <property type="evidence" value="ECO:0007669"/>
    <property type="project" value="TreeGrafter"/>
</dbReference>
<sequence length="1701" mass="188439">MEVSENKVDLVDLSHKLKEVRLFAKSERLLLQTLFSDNREQADRIFQTAWITRQQRHILKKLILASPEAPPNVCCYRANALEMVNFIDSYKQLGFQDTLYGEFLAHLRDNPQAIALSLALGEKQNPRESQKTVAVVISSVFGNCIGAEDERRTLLFLQSLMQHQLAESDDPRRLLLKGNCSFCTAFKHFTESLFSSKLYLTAALHDPIMTVLMDDESSLETDPDKAVEQFTNEERIQKFGSPDSDGYHEKLQAHLQGVMGQLVVLCEKFIDGLRSNMFCFPQSLDWIISELHKILVKRGKASVSEVRAMCADLLFNWFICPAIVDPEPFGIISDILVSENARFNLMQIAKILQQLAHLNDTSSESGRDSDILNRFEKQNCMSSFLDSLINSMKLSDTPPTASDLGGMTQNAALITETDLHRLVSYFRDVVANNPDRSELKDIENCLSTLPASPQPTSKNLLSPPILNQSDNPYRHSATSSVAFKNSVAAKVSSVTKKGRKNTPDSGDTESEVSDSQSLDAMSVWQQEDVLVVSLGVQSIECPGMLPESKVLATISSKKVLPETETDIPQASLAATSGIPEKHLRFSADASGNSDNMMEAMSIGASNSVYSMDMETDIVSNLSGRNTPRSAISMASSTTEHQRPEIIDSTQLPNSTNITDQFGKFEIEKQNCDIDQQRVMNPEIYSETWSTDVIGSDTSEPPSEANPIEHLKEIAEIQDEEPDLPGGGAGAAATVTILDIQHSDIIETGSETWSVDVLQSDSEFIDDRLQEVEDVAPSEMNLQEAASVESGMEEVDVASSKASEGQSSRRSSASIDRSSSNEMDEAKKEKFLDASDLPPPALPAGMGRQPLNFELTSPSTSSSSILEVPPPLPPRPHKSRDGESAPPLPPRGKQITPPNPFLTTSGSNSSGFQPLTYTSSPSTRSNSQSILQDFDPLASSSNQGPNPFADSLDGKMQTVKRSLPPGAKPKERPFFPPPPLPSGDSPQDADGTSPSFQPAKTESYNPLYQLHHKGSGFNQYGPSPSQNTIHDSTMNSNISHVNHGFFDPSMNFDPSMDIHQGARNSFPSGEQTSIAPPARFQTSLERPPNLKSKPRNAYSVPLPTNQPVLPLSSGSKDGERFLNGEVEKEFGSNLIPANMQSRDGDFDGSYYSTDPEVDFNRSTSSDGFDMMETPADRMTGVGNGEKGKSWFKKKFKQINNKMARSRGSKGGSGQHDLTLSPGVDPDLDFNRKSDDLQVIPNLALVKDGFEDDLKASSVPVNSGEDILNKYRGLRKTQSTEGLDADGLQQDSSADEHSSHSDRPDSTVAEQGSSDLELSSNDGSYAFNDAKRKLQIVLRSADISSMPWLSRFSEETGQRELFMFGGQYPQNELLAFLKALQAEAVNLQDRSLIAQLWETLRCVQSMDNEGCKKLLQSLRDDHERSSVYIAYLIRCRKGLTTTKAHLGRLMERMQRDKDVVNKFFTMVCVRLFLERQEESIQKFISDFKRLTAADEKTQLVKTFLNMLNTWIQQDPIWAAASEEQKIDAEIATERAIMTTVYKLALYPNGDGDIHRDQVLHNHIEKLSKVVTANHKSLQIPEKYQRESPWPAAQAEILNINVYKTPKDKVQCVARCCSIIMNLLSLANENAATPGADDFVPVLMFVLIKANPPSLLSTVQYVNSFYIENDSYRPGDDNTRGEETYWWMQFVAAIEYTKTMDYRK</sequence>
<feature type="compositionally biased region" description="Polar residues" evidence="7">
    <location>
        <begin position="1015"/>
        <end position="1035"/>
    </location>
</feature>
<keyword evidence="5" id="KW-0344">Guanine-nucleotide releasing factor</keyword>
<feature type="compositionally biased region" description="Basic and acidic residues" evidence="7">
    <location>
        <begin position="823"/>
        <end position="832"/>
    </location>
</feature>
<feature type="region of interest" description="Disordered" evidence="7">
    <location>
        <begin position="448"/>
        <end position="473"/>
    </location>
</feature>
<evidence type="ECO:0000259" key="8">
    <source>
        <dbReference type="PROSITE" id="PS50018"/>
    </source>
</evidence>
<evidence type="ECO:0000313" key="11">
    <source>
        <dbReference type="Proteomes" id="UP001152320"/>
    </source>
</evidence>
<feature type="region of interest" description="Disordered" evidence="7">
    <location>
        <begin position="492"/>
        <end position="517"/>
    </location>
</feature>
<dbReference type="InterPro" id="IPR003123">
    <property type="entry name" value="VPS9"/>
</dbReference>
<dbReference type="GO" id="GO:0030139">
    <property type="term" value="C:endocytic vesicle"/>
    <property type="evidence" value="ECO:0007669"/>
    <property type="project" value="TreeGrafter"/>
</dbReference>
<evidence type="ECO:0000313" key="10">
    <source>
        <dbReference type="EMBL" id="KAJ8038460.1"/>
    </source>
</evidence>
<feature type="compositionally biased region" description="Polar residues" evidence="7">
    <location>
        <begin position="1061"/>
        <end position="1083"/>
    </location>
</feature>
<proteinExistence type="inferred from homology"/>
<dbReference type="InterPro" id="IPR008936">
    <property type="entry name" value="Rho_GTPase_activation_prot"/>
</dbReference>
<dbReference type="Gene3D" id="1.10.506.10">
    <property type="entry name" value="GTPase Activation - p120gap, domain 1"/>
    <property type="match status" value="1"/>
</dbReference>
<dbReference type="SMART" id="SM00323">
    <property type="entry name" value="RasGAP"/>
    <property type="match status" value="1"/>
</dbReference>
<dbReference type="PROSITE" id="PS51205">
    <property type="entry name" value="VPS9"/>
    <property type="match status" value="1"/>
</dbReference>
<evidence type="ECO:0000256" key="3">
    <source>
        <dbReference type="ARBA" id="ARBA00022468"/>
    </source>
</evidence>
<organism evidence="10 11">
    <name type="scientific">Holothuria leucospilota</name>
    <name type="common">Black long sea cucumber</name>
    <name type="synonym">Mertensiothuria leucospilota</name>
    <dbReference type="NCBI Taxonomy" id="206669"/>
    <lineage>
        <taxon>Eukaryota</taxon>
        <taxon>Metazoa</taxon>
        <taxon>Echinodermata</taxon>
        <taxon>Eleutherozoa</taxon>
        <taxon>Echinozoa</taxon>
        <taxon>Holothuroidea</taxon>
        <taxon>Aspidochirotacea</taxon>
        <taxon>Aspidochirotida</taxon>
        <taxon>Holothuriidae</taxon>
        <taxon>Holothuria</taxon>
    </lineage>
</organism>
<name>A0A9Q1HA90_HOLLE</name>
<dbReference type="FunFam" id="1.20.1050.80:FF:000001">
    <property type="entry name" value="GTPase-activating protein and VPS9 domain-containing protein 1 isoform X1"/>
    <property type="match status" value="1"/>
</dbReference>
<feature type="compositionally biased region" description="Polar residues" evidence="7">
    <location>
        <begin position="900"/>
        <end position="914"/>
    </location>
</feature>
<feature type="region of interest" description="Disordered" evidence="7">
    <location>
        <begin position="1276"/>
        <end position="1319"/>
    </location>
</feature>
<evidence type="ECO:0000259" key="9">
    <source>
        <dbReference type="PROSITE" id="PS51205"/>
    </source>
</evidence>
<evidence type="ECO:0000256" key="5">
    <source>
        <dbReference type="ARBA" id="ARBA00022658"/>
    </source>
</evidence>
<dbReference type="OrthoDB" id="10264848at2759"/>
<dbReference type="PROSITE" id="PS50018">
    <property type="entry name" value="RAS_GTPASE_ACTIV_2"/>
    <property type="match status" value="1"/>
</dbReference>
<dbReference type="GO" id="GO:0051049">
    <property type="term" value="P:regulation of transport"/>
    <property type="evidence" value="ECO:0007669"/>
    <property type="project" value="UniProtKB-ARBA"/>
</dbReference>
<dbReference type="PANTHER" id="PTHR23101">
    <property type="entry name" value="RAB GDP/GTP EXCHANGE FACTOR"/>
    <property type="match status" value="1"/>
</dbReference>
<feature type="region of interest" description="Disordered" evidence="7">
    <location>
        <begin position="1152"/>
        <end position="1185"/>
    </location>
</feature>
<evidence type="ECO:0000256" key="7">
    <source>
        <dbReference type="SAM" id="MobiDB-lite"/>
    </source>
</evidence>
<dbReference type="SMART" id="SM00167">
    <property type="entry name" value="VPS9"/>
    <property type="match status" value="1"/>
</dbReference>
<dbReference type="SUPFAM" id="SSF48350">
    <property type="entry name" value="GTPase activation domain, GAP"/>
    <property type="match status" value="1"/>
</dbReference>
<dbReference type="InterPro" id="IPR001936">
    <property type="entry name" value="RasGAP_dom"/>
</dbReference>
<dbReference type="InterPro" id="IPR041545">
    <property type="entry name" value="DUF5601"/>
</dbReference>
<feature type="domain" description="Ras-GAP" evidence="8">
    <location>
        <begin position="148"/>
        <end position="357"/>
    </location>
</feature>
<dbReference type="GO" id="GO:0016020">
    <property type="term" value="C:membrane"/>
    <property type="evidence" value="ECO:0007669"/>
    <property type="project" value="UniProtKB-SubCell"/>
</dbReference>
<keyword evidence="11" id="KW-1185">Reference proteome</keyword>
<feature type="region of interest" description="Disordered" evidence="7">
    <location>
        <begin position="1051"/>
        <end position="1115"/>
    </location>
</feature>
<feature type="compositionally biased region" description="Low complexity" evidence="7">
    <location>
        <begin position="797"/>
        <end position="819"/>
    </location>
</feature>
<feature type="compositionally biased region" description="Polar residues" evidence="7">
    <location>
        <begin position="989"/>
        <end position="1005"/>
    </location>
</feature>
<dbReference type="GO" id="GO:0031267">
    <property type="term" value="F:small GTPase binding"/>
    <property type="evidence" value="ECO:0007669"/>
    <property type="project" value="TreeGrafter"/>
</dbReference>
<dbReference type="InterPro" id="IPR045046">
    <property type="entry name" value="Vps9-like"/>
</dbReference>
<feature type="region of interest" description="Disordered" evidence="7">
    <location>
        <begin position="635"/>
        <end position="654"/>
    </location>
</feature>
<dbReference type="SUPFAM" id="SSF109993">
    <property type="entry name" value="VPS9 domain"/>
    <property type="match status" value="1"/>
</dbReference>
<dbReference type="Gene3D" id="1.10.246.120">
    <property type="match status" value="1"/>
</dbReference>
<gene>
    <name evidence="10" type="ORF">HOLleu_15894</name>
</gene>
<dbReference type="GO" id="GO:0005085">
    <property type="term" value="F:guanyl-nucleotide exchange factor activity"/>
    <property type="evidence" value="ECO:0007669"/>
    <property type="project" value="UniProtKB-KW"/>
</dbReference>
<evidence type="ECO:0000256" key="2">
    <source>
        <dbReference type="ARBA" id="ARBA00008489"/>
    </source>
</evidence>
<dbReference type="Gene3D" id="1.20.1050.80">
    <property type="entry name" value="VPS9 domain"/>
    <property type="match status" value="1"/>
</dbReference>
<dbReference type="Pfam" id="PF18151">
    <property type="entry name" value="DUF5601"/>
    <property type="match status" value="1"/>
</dbReference>
<evidence type="ECO:0000256" key="4">
    <source>
        <dbReference type="ARBA" id="ARBA00022583"/>
    </source>
</evidence>
<comment type="subcellular location">
    <subcellularLocation>
        <location evidence="1">Membrane</location>
        <topology evidence="1">Peripheral membrane protein</topology>
    </subcellularLocation>
</comment>